<dbReference type="InterPro" id="IPR003593">
    <property type="entry name" value="AAA+_ATPase"/>
</dbReference>
<dbReference type="PROSITE" id="PS00211">
    <property type="entry name" value="ABC_TRANSPORTER_1"/>
    <property type="match status" value="1"/>
</dbReference>
<dbReference type="Pfam" id="PF00005">
    <property type="entry name" value="ABC_tran"/>
    <property type="match status" value="1"/>
</dbReference>
<evidence type="ECO:0000256" key="5">
    <source>
        <dbReference type="ARBA" id="ARBA00038388"/>
    </source>
</evidence>
<dbReference type="CDD" id="cd03255">
    <property type="entry name" value="ABC_MJ0796_LolCDE_FtsE"/>
    <property type="match status" value="1"/>
</dbReference>
<dbReference type="PANTHER" id="PTHR42798:SF6">
    <property type="entry name" value="CELL DIVISION ATP-BINDING PROTEIN FTSE"/>
    <property type="match status" value="1"/>
</dbReference>
<reference evidence="6" key="2">
    <citation type="submission" date="2021-09" db="EMBL/GenBank/DDBJ databases">
        <authorList>
            <person name="Gilroy R."/>
        </authorList>
    </citation>
    <scope>NUCLEOTIDE SEQUENCE</scope>
    <source>
        <strain evidence="6">4100</strain>
    </source>
</reference>
<evidence type="ECO:0000313" key="6">
    <source>
        <dbReference type="EMBL" id="HJE39576.1"/>
    </source>
</evidence>
<dbReference type="InterPro" id="IPR003439">
    <property type="entry name" value="ABC_transporter-like_ATP-bd"/>
</dbReference>
<dbReference type="GO" id="GO:0016887">
    <property type="term" value="F:ATP hydrolysis activity"/>
    <property type="evidence" value="ECO:0007669"/>
    <property type="project" value="InterPro"/>
</dbReference>
<keyword evidence="3 6" id="KW-0067">ATP-binding</keyword>
<comment type="similarity">
    <text evidence="5">Belongs to the ABC transporter superfamily. Macrolide exporter (TC 3.A.1.122) family.</text>
</comment>
<name>A0A4Q0UAL0_9BACT</name>
<accession>A0A4Q0UAL0</accession>
<gene>
    <name evidence="6" type="ORF">K8V47_07465</name>
</gene>
<dbReference type="FunFam" id="3.40.50.300:FF:000032">
    <property type="entry name" value="Export ABC transporter ATP-binding protein"/>
    <property type="match status" value="1"/>
</dbReference>
<organism evidence="6 7">
    <name type="scientific">Candidatus Amulumruptor caecigallinarius</name>
    <dbReference type="NCBI Taxonomy" id="2109911"/>
    <lineage>
        <taxon>Bacteria</taxon>
        <taxon>Pseudomonadati</taxon>
        <taxon>Bacteroidota</taxon>
        <taxon>Bacteroidia</taxon>
        <taxon>Bacteroidales</taxon>
        <taxon>Muribaculaceae</taxon>
        <taxon>Candidatus Amulumruptor</taxon>
    </lineage>
</organism>
<evidence type="ECO:0000256" key="3">
    <source>
        <dbReference type="ARBA" id="ARBA00022840"/>
    </source>
</evidence>
<comment type="caution">
    <text evidence="6">The sequence shown here is derived from an EMBL/GenBank/DDBJ whole genome shotgun (WGS) entry which is preliminary data.</text>
</comment>
<dbReference type="InterPro" id="IPR017871">
    <property type="entry name" value="ABC_transporter-like_CS"/>
</dbReference>
<dbReference type="SUPFAM" id="SSF52540">
    <property type="entry name" value="P-loop containing nucleoside triphosphate hydrolases"/>
    <property type="match status" value="1"/>
</dbReference>
<evidence type="ECO:0000256" key="2">
    <source>
        <dbReference type="ARBA" id="ARBA00022741"/>
    </source>
</evidence>
<keyword evidence="1" id="KW-0813">Transport</keyword>
<dbReference type="InterPro" id="IPR027417">
    <property type="entry name" value="P-loop_NTPase"/>
</dbReference>
<dbReference type="GO" id="GO:0005524">
    <property type="term" value="F:ATP binding"/>
    <property type="evidence" value="ECO:0007669"/>
    <property type="project" value="UniProtKB-KW"/>
</dbReference>
<dbReference type="GO" id="GO:0098796">
    <property type="term" value="C:membrane protein complex"/>
    <property type="evidence" value="ECO:0007669"/>
    <property type="project" value="UniProtKB-ARBA"/>
</dbReference>
<dbReference type="Gene3D" id="3.40.50.300">
    <property type="entry name" value="P-loop containing nucleotide triphosphate hydrolases"/>
    <property type="match status" value="1"/>
</dbReference>
<proteinExistence type="inferred from homology"/>
<dbReference type="AlphaFoldDB" id="A0A4Q0UAL0"/>
<dbReference type="Proteomes" id="UP000711407">
    <property type="component" value="Unassembled WGS sequence"/>
</dbReference>
<keyword evidence="4" id="KW-1278">Translocase</keyword>
<dbReference type="GO" id="GO:0022857">
    <property type="term" value="F:transmembrane transporter activity"/>
    <property type="evidence" value="ECO:0007669"/>
    <property type="project" value="UniProtKB-ARBA"/>
</dbReference>
<dbReference type="PROSITE" id="PS50893">
    <property type="entry name" value="ABC_TRANSPORTER_2"/>
    <property type="match status" value="1"/>
</dbReference>
<keyword evidence="2" id="KW-0547">Nucleotide-binding</keyword>
<evidence type="ECO:0000256" key="1">
    <source>
        <dbReference type="ARBA" id="ARBA00022448"/>
    </source>
</evidence>
<dbReference type="InterPro" id="IPR017911">
    <property type="entry name" value="MacB-like_ATP-bd"/>
</dbReference>
<dbReference type="SMART" id="SM00382">
    <property type="entry name" value="AAA"/>
    <property type="match status" value="1"/>
</dbReference>
<dbReference type="EMBL" id="DYXT01000038">
    <property type="protein sequence ID" value="HJE39576.1"/>
    <property type="molecule type" value="Genomic_DNA"/>
</dbReference>
<sequence length="218" mass="23919">MIELKDINKTYPGAVPLHVLKGINLEIEKGELVAIMGASGSGKSTLLNILGILDNYDTGEYHLDGVLIRDLSENRAAELRNKMIGFVFQSFNLISYKNAVENVALPLFYQGVSRKKRNALAMEQLERMGLADRAHHLPGELSGGQKQRVAIARSLITQPSIILADEPTGALDSKTSKEVMNVFRQLNDEGMTIVIVTHDPGVGEQTNRIIRISDGLIV</sequence>
<evidence type="ECO:0000313" key="7">
    <source>
        <dbReference type="Proteomes" id="UP000711407"/>
    </source>
</evidence>
<evidence type="ECO:0000256" key="4">
    <source>
        <dbReference type="ARBA" id="ARBA00022967"/>
    </source>
</evidence>
<reference evidence="6" key="1">
    <citation type="journal article" date="2021" name="PeerJ">
        <title>Extensive microbial diversity within the chicken gut microbiome revealed by metagenomics and culture.</title>
        <authorList>
            <person name="Gilroy R."/>
            <person name="Ravi A."/>
            <person name="Getino M."/>
            <person name="Pursley I."/>
            <person name="Horton D.L."/>
            <person name="Alikhan N.F."/>
            <person name="Baker D."/>
            <person name="Gharbi K."/>
            <person name="Hall N."/>
            <person name="Watson M."/>
            <person name="Adriaenssens E.M."/>
            <person name="Foster-Nyarko E."/>
            <person name="Jarju S."/>
            <person name="Secka A."/>
            <person name="Antonio M."/>
            <person name="Oren A."/>
            <person name="Chaudhuri R.R."/>
            <person name="La Ragione R."/>
            <person name="Hildebrand F."/>
            <person name="Pallen M.J."/>
        </authorList>
    </citation>
    <scope>NUCLEOTIDE SEQUENCE</scope>
    <source>
        <strain evidence="6">4100</strain>
    </source>
</reference>
<protein>
    <submittedName>
        <fullName evidence="6">ABC transporter ATP-binding protein</fullName>
    </submittedName>
</protein>
<dbReference type="PANTHER" id="PTHR42798">
    <property type="entry name" value="LIPOPROTEIN-RELEASING SYSTEM ATP-BINDING PROTEIN LOLD"/>
    <property type="match status" value="1"/>
</dbReference>